<keyword evidence="1 5" id="KW-0479">Metal-binding</keyword>
<dbReference type="Gene3D" id="3.20.20.140">
    <property type="entry name" value="Metal-dependent hydrolases"/>
    <property type="match status" value="1"/>
</dbReference>
<dbReference type="AlphaFoldDB" id="F9SPH9"/>
<dbReference type="InterPro" id="IPR006330">
    <property type="entry name" value="Ado/ade_deaminase"/>
</dbReference>
<comment type="catalytic activity">
    <reaction evidence="5">
        <text>adenine + H2O + H(+) = hypoxanthine + NH4(+)</text>
        <dbReference type="Rhea" id="RHEA:23688"/>
        <dbReference type="ChEBI" id="CHEBI:15377"/>
        <dbReference type="ChEBI" id="CHEBI:15378"/>
        <dbReference type="ChEBI" id="CHEBI:16708"/>
        <dbReference type="ChEBI" id="CHEBI:17368"/>
        <dbReference type="ChEBI" id="CHEBI:28938"/>
        <dbReference type="EC" id="3.5.4.2"/>
    </reaction>
</comment>
<organism evidence="7 8">
    <name type="scientific">Vibrio orientalis CIP 102891 = ATCC 33934</name>
    <dbReference type="NCBI Taxonomy" id="675816"/>
    <lineage>
        <taxon>Bacteria</taxon>
        <taxon>Pseudomonadati</taxon>
        <taxon>Pseudomonadota</taxon>
        <taxon>Gammaproteobacteria</taxon>
        <taxon>Vibrionales</taxon>
        <taxon>Vibrionaceae</taxon>
        <taxon>Vibrio</taxon>
        <taxon>Vibrio oreintalis group</taxon>
    </lineage>
</organism>
<feature type="binding site" evidence="5">
    <location>
        <position position="39"/>
    </location>
    <ligand>
        <name>Zn(2+)</name>
        <dbReference type="ChEBI" id="CHEBI:29105"/>
        <note>catalytic</note>
    </ligand>
</feature>
<dbReference type="GO" id="GO:0009117">
    <property type="term" value="P:nucleotide metabolic process"/>
    <property type="evidence" value="ECO:0007669"/>
    <property type="project" value="UniProtKB-KW"/>
</dbReference>
<dbReference type="Pfam" id="PF00962">
    <property type="entry name" value="A_deaminase"/>
    <property type="match status" value="1"/>
</dbReference>
<dbReference type="PANTHER" id="PTHR43114:SF6">
    <property type="entry name" value="ADENINE DEAMINASE"/>
    <property type="match status" value="1"/>
</dbReference>
<dbReference type="FunFam" id="3.20.20.140:FF:000039">
    <property type="entry name" value="Adenine deaminase"/>
    <property type="match status" value="1"/>
</dbReference>
<dbReference type="Proteomes" id="UP000002817">
    <property type="component" value="Unassembled WGS sequence"/>
</dbReference>
<evidence type="ECO:0000313" key="8">
    <source>
        <dbReference type="Proteomes" id="UP000002817"/>
    </source>
</evidence>
<dbReference type="InterPro" id="IPR028892">
    <property type="entry name" value="ADE"/>
</dbReference>
<reference evidence="7 8" key="1">
    <citation type="journal article" date="2012" name="Int. J. Syst. Evol. Microbiol.">
        <title>Vibrio caribbeanicus sp. nov., isolated from the marine sponge Scleritoderma cyanea.</title>
        <authorList>
            <person name="Hoffmann M."/>
            <person name="Monday S.R."/>
            <person name="Allard M.W."/>
            <person name="Strain E.A."/>
            <person name="Whittaker P."/>
            <person name="Naum M."/>
            <person name="McCarthy P.J."/>
            <person name="Lopez J.V."/>
            <person name="Fischer M."/>
            <person name="Brown E.W."/>
        </authorList>
    </citation>
    <scope>NUCLEOTIDE SEQUENCE [LARGE SCALE GENOMIC DNA]</scope>
    <source>
        <strain evidence="8">CIP 102891 / ATCC 33934</strain>
    </source>
</reference>
<dbReference type="GO" id="GO:0000034">
    <property type="term" value="F:adenine deaminase activity"/>
    <property type="evidence" value="ECO:0007669"/>
    <property type="project" value="UniProtKB-UniRule"/>
</dbReference>
<comment type="cofactor">
    <cofactor evidence="5">
        <name>Zn(2+)</name>
        <dbReference type="ChEBI" id="CHEBI:29105"/>
    </cofactor>
    <text evidence="5">Binds 1 zinc ion per subunit.</text>
</comment>
<evidence type="ECO:0000256" key="4">
    <source>
        <dbReference type="ARBA" id="ARBA00023080"/>
    </source>
</evidence>
<comment type="similarity">
    <text evidence="5">Belongs to the metallo-dependent hydrolases superfamily. Adenosine and AMP deaminases family. Adenine deaminase type 2 subfamily.</text>
</comment>
<gene>
    <name evidence="7" type="ORF">VIOR3934_16071</name>
</gene>
<evidence type="ECO:0000256" key="3">
    <source>
        <dbReference type="ARBA" id="ARBA00022833"/>
    </source>
</evidence>
<dbReference type="InterPro" id="IPR032466">
    <property type="entry name" value="Metal_Hydrolase"/>
</dbReference>
<comment type="caution">
    <text evidence="7">The sequence shown here is derived from an EMBL/GenBank/DDBJ whole genome shotgun (WGS) entry which is preliminary data.</text>
</comment>
<keyword evidence="4 5" id="KW-0546">Nucleotide metabolism</keyword>
<proteinExistence type="inferred from homology"/>
<feature type="site" description="Important for catalytic activity" evidence="5">
    <location>
        <position position="243"/>
    </location>
</feature>
<dbReference type="SUPFAM" id="SSF51556">
    <property type="entry name" value="Metallo-dependent hydrolases"/>
    <property type="match status" value="1"/>
</dbReference>
<accession>F9SPH9</accession>
<feature type="binding site" evidence="5">
    <location>
        <position position="219"/>
    </location>
    <ligand>
        <name>Zn(2+)</name>
        <dbReference type="ChEBI" id="CHEBI:29105"/>
        <note>catalytic</note>
    </ligand>
</feature>
<evidence type="ECO:0000256" key="2">
    <source>
        <dbReference type="ARBA" id="ARBA00022801"/>
    </source>
</evidence>
<feature type="binding site" evidence="5">
    <location>
        <position position="41"/>
    </location>
    <ligand>
        <name>Zn(2+)</name>
        <dbReference type="ChEBI" id="CHEBI:29105"/>
        <note>catalytic</note>
    </ligand>
</feature>
<dbReference type="STRING" id="675816.VIA_003394"/>
<dbReference type="EMBL" id="AFWH01000012">
    <property type="protein sequence ID" value="EGU52535.1"/>
    <property type="molecule type" value="Genomic_DNA"/>
</dbReference>
<comment type="function">
    <text evidence="5">Catalyzes the hydrolytic deamination of adenine to hypoxanthine. Plays an important role in the purine salvage pathway and in nitrogen catabolism.</text>
</comment>
<dbReference type="GO" id="GO:0008270">
    <property type="term" value="F:zinc ion binding"/>
    <property type="evidence" value="ECO:0007669"/>
    <property type="project" value="UniProtKB-UniRule"/>
</dbReference>
<dbReference type="eggNOG" id="COG1816">
    <property type="taxonomic scope" value="Bacteria"/>
</dbReference>
<dbReference type="PATRIC" id="fig|675816.5.peg.853"/>
<dbReference type="EC" id="3.5.4.2" evidence="5"/>
<protein>
    <recommendedName>
        <fullName evidence="5">Adenine deaminase</fullName>
        <shortName evidence="5">ADE</shortName>
        <ecNumber evidence="5">3.5.4.2</ecNumber>
    </recommendedName>
    <alternativeName>
        <fullName evidence="5">Adenine aminohydrolase</fullName>
        <shortName evidence="5">AAH</shortName>
    </alternativeName>
</protein>
<dbReference type="GO" id="GO:0043103">
    <property type="term" value="P:hypoxanthine salvage"/>
    <property type="evidence" value="ECO:0007669"/>
    <property type="project" value="UniProtKB-UniRule"/>
</dbReference>
<keyword evidence="2 5" id="KW-0378">Hydrolase</keyword>
<evidence type="ECO:0000313" key="7">
    <source>
        <dbReference type="EMBL" id="EGU52535.1"/>
    </source>
</evidence>
<name>F9SPH9_VIBOR</name>
<sequence>MLETFLEKSACWNPVKMNGDTSVNNQIAFIEQLPKVELHLHIEGSLEPEMMFELAKRNGIELPFTTPQEVSAAYQFTNLQSFLDIYYQGANVLIHEQDFYDLTWAYLLRCQQDNVIHTEIFFDPQTHTSRGIAFDTVINGIHRALKDGEERLGISSQIIMCFLRHLDEESAFDTLFEALAHKDKIVGVGLDSSELGYPPEKFARVYRKALEEGFLTVAHAGEEGPVSNIYDSLELLKVSRIDHGVRCSDDENLLHALANNKMPLTVCPLSNTKLKVFEKMEQHNIVDLLRRGLCVTINSDDPAYFGGYMNANFKAVAQSHDVTNQELANFTRNAIAASFINDEEKSRLLGKLNQFVSEFNY</sequence>
<evidence type="ECO:0000256" key="5">
    <source>
        <dbReference type="HAMAP-Rule" id="MF_01962"/>
    </source>
</evidence>
<feature type="binding site" evidence="5">
    <location>
        <position position="300"/>
    </location>
    <ligand>
        <name>Zn(2+)</name>
        <dbReference type="ChEBI" id="CHEBI:29105"/>
        <note>catalytic</note>
    </ligand>
</feature>
<dbReference type="GO" id="GO:0005829">
    <property type="term" value="C:cytosol"/>
    <property type="evidence" value="ECO:0007669"/>
    <property type="project" value="TreeGrafter"/>
</dbReference>
<feature type="active site" description="Proton donor" evidence="5">
    <location>
        <position position="222"/>
    </location>
</feature>
<dbReference type="CDD" id="cd01320">
    <property type="entry name" value="ADA"/>
    <property type="match status" value="1"/>
</dbReference>
<keyword evidence="3 5" id="KW-0862">Zinc</keyword>
<dbReference type="GO" id="GO:0006146">
    <property type="term" value="P:adenine catabolic process"/>
    <property type="evidence" value="ECO:0007669"/>
    <property type="project" value="UniProtKB-UniRule"/>
</dbReference>
<feature type="domain" description="Adenosine deaminase" evidence="6">
    <location>
        <begin position="34"/>
        <end position="353"/>
    </location>
</feature>
<evidence type="ECO:0000256" key="1">
    <source>
        <dbReference type="ARBA" id="ARBA00022723"/>
    </source>
</evidence>
<dbReference type="NCBIfam" id="NF006850">
    <property type="entry name" value="PRK09358.1-6"/>
    <property type="match status" value="1"/>
</dbReference>
<dbReference type="InterPro" id="IPR001365">
    <property type="entry name" value="A_deaminase_dom"/>
</dbReference>
<feature type="binding site" evidence="5">
    <location>
        <position position="301"/>
    </location>
    <ligand>
        <name>substrate</name>
    </ligand>
</feature>
<dbReference type="PANTHER" id="PTHR43114">
    <property type="entry name" value="ADENINE DEAMINASE"/>
    <property type="match status" value="1"/>
</dbReference>
<evidence type="ECO:0000259" key="6">
    <source>
        <dbReference type="Pfam" id="PF00962"/>
    </source>
</evidence>
<dbReference type="HAMAP" id="MF_01962">
    <property type="entry name" value="Adenine_deaminase"/>
    <property type="match status" value="1"/>
</dbReference>
<dbReference type="NCBIfam" id="TIGR01430">
    <property type="entry name" value="aden_deam"/>
    <property type="match status" value="1"/>
</dbReference>